<dbReference type="SUPFAM" id="SSF46785">
    <property type="entry name" value="Winged helix' DNA-binding domain"/>
    <property type="match status" value="1"/>
</dbReference>
<dbReference type="Gene3D" id="1.10.10.10">
    <property type="entry name" value="Winged helix-like DNA-binding domain superfamily/Winged helix DNA-binding domain"/>
    <property type="match status" value="1"/>
</dbReference>
<dbReference type="AlphaFoldDB" id="I2Q1L5"/>
<evidence type="ECO:0000256" key="2">
    <source>
        <dbReference type="ARBA" id="ARBA00023015"/>
    </source>
</evidence>
<keyword evidence="4" id="KW-0804">Transcription</keyword>
<proteinExistence type="inferred from homology"/>
<dbReference type="eggNOG" id="COG0583">
    <property type="taxonomic scope" value="Bacteria"/>
</dbReference>
<dbReference type="InterPro" id="IPR000847">
    <property type="entry name" value="LysR_HTH_N"/>
</dbReference>
<dbReference type="GO" id="GO:0003700">
    <property type="term" value="F:DNA-binding transcription factor activity"/>
    <property type="evidence" value="ECO:0007669"/>
    <property type="project" value="InterPro"/>
</dbReference>
<protein>
    <submittedName>
        <fullName evidence="6">Transcriptional regulator</fullName>
    </submittedName>
</protein>
<dbReference type="Pfam" id="PF00126">
    <property type="entry name" value="HTH_1"/>
    <property type="match status" value="1"/>
</dbReference>
<dbReference type="InterPro" id="IPR036388">
    <property type="entry name" value="WH-like_DNA-bd_sf"/>
</dbReference>
<keyword evidence="2" id="KW-0805">Transcription regulation</keyword>
<evidence type="ECO:0000256" key="3">
    <source>
        <dbReference type="ARBA" id="ARBA00023125"/>
    </source>
</evidence>
<gene>
    <name evidence="6" type="ORF">DesU5LDRAFT_1998</name>
</gene>
<evidence type="ECO:0000256" key="1">
    <source>
        <dbReference type="ARBA" id="ARBA00009437"/>
    </source>
</evidence>
<name>I2Q1L5_9BACT</name>
<dbReference type="InterPro" id="IPR036390">
    <property type="entry name" value="WH_DNA-bd_sf"/>
</dbReference>
<evidence type="ECO:0000313" key="6">
    <source>
        <dbReference type="EMBL" id="EIG53671.1"/>
    </source>
</evidence>
<dbReference type="GO" id="GO:0003677">
    <property type="term" value="F:DNA binding"/>
    <property type="evidence" value="ECO:0007669"/>
    <property type="project" value="UniProtKB-KW"/>
</dbReference>
<comment type="similarity">
    <text evidence="1">Belongs to the LysR transcriptional regulatory family.</text>
</comment>
<dbReference type="Gene3D" id="3.40.190.10">
    <property type="entry name" value="Periplasmic binding protein-like II"/>
    <property type="match status" value="2"/>
</dbReference>
<dbReference type="PROSITE" id="PS50931">
    <property type="entry name" value="HTH_LYSR"/>
    <property type="match status" value="1"/>
</dbReference>
<dbReference type="Pfam" id="PF03466">
    <property type="entry name" value="LysR_substrate"/>
    <property type="match status" value="1"/>
</dbReference>
<dbReference type="FunFam" id="1.10.10.10:FF:000001">
    <property type="entry name" value="LysR family transcriptional regulator"/>
    <property type="match status" value="1"/>
</dbReference>
<reference evidence="6" key="1">
    <citation type="submission" date="2011-11" db="EMBL/GenBank/DDBJ databases">
        <title>Improved High-Quality Draft sequence of Desulfovibrio sp. U5L.</title>
        <authorList>
            <consortium name="US DOE Joint Genome Institute"/>
            <person name="Lucas S."/>
            <person name="Han J."/>
            <person name="Lapidus A."/>
            <person name="Cheng J.-F."/>
            <person name="Goodwin L."/>
            <person name="Pitluck S."/>
            <person name="Peters L."/>
            <person name="Ovchinnikova G."/>
            <person name="Held B."/>
            <person name="Detter J.C."/>
            <person name="Han C."/>
            <person name="Tapia R."/>
            <person name="Land M."/>
            <person name="Hauser L."/>
            <person name="Kyrpides N."/>
            <person name="Ivanova N."/>
            <person name="Pagani I."/>
            <person name="Gabster J."/>
            <person name="Walker C."/>
            <person name="Stolyar S."/>
            <person name="Stahl D."/>
            <person name="Arkin A."/>
            <person name="Dehal P."/>
            <person name="Hazen T."/>
            <person name="Woyke T."/>
        </authorList>
    </citation>
    <scope>NUCLEOTIDE SEQUENCE [LARGE SCALE GENOMIC DNA]</scope>
    <source>
        <strain evidence="6">U5L</strain>
    </source>
</reference>
<sequence>MVFMKQSLFDTQALRTLAAVVDAGGFTAAATGLCKTQAAVSAAIAGLERAAGCRLLERSRRGCRPTPAGEVVVGYARRILGLLDEAAEALETARPAGTLRLGVPDEGVAGLVASVVEGLARDCPEGLVDLRCDLSAGLEAALLAGELDAAVVVREPGSARGELVFRDRLVWCVPSGRKPHLVRPLPVGLFAEGCRTRPMILTALAGAGMAWREACRASHIAGLTAMAGRGLAVVALARRTVPQGWRVLAPGEGGLPVLPDYEAALLLPPNPTPLARRLAGLLLGPSDRPERAVLPKAPFLP</sequence>
<dbReference type="PANTHER" id="PTHR30579">
    <property type="entry name" value="TRANSCRIPTIONAL REGULATOR"/>
    <property type="match status" value="1"/>
</dbReference>
<dbReference type="STRING" id="596152.DesU5LDRAFT_1998"/>
<dbReference type="InterPro" id="IPR005119">
    <property type="entry name" value="LysR_subst-bd"/>
</dbReference>
<dbReference type="PANTHER" id="PTHR30579:SF7">
    <property type="entry name" value="HTH-TYPE TRANSCRIPTIONAL REGULATOR LRHA-RELATED"/>
    <property type="match status" value="1"/>
</dbReference>
<feature type="domain" description="HTH lysR-type" evidence="5">
    <location>
        <begin position="9"/>
        <end position="66"/>
    </location>
</feature>
<dbReference type="InterPro" id="IPR050176">
    <property type="entry name" value="LTTR"/>
</dbReference>
<keyword evidence="3" id="KW-0238">DNA-binding</keyword>
<evidence type="ECO:0000259" key="5">
    <source>
        <dbReference type="PROSITE" id="PS50931"/>
    </source>
</evidence>
<accession>I2Q1L5</accession>
<dbReference type="HOGENOM" id="CLU_039613_1_1_7"/>
<organism evidence="6">
    <name type="scientific">Desulfovibrio sp. U5L</name>
    <dbReference type="NCBI Taxonomy" id="596152"/>
    <lineage>
        <taxon>Bacteria</taxon>
        <taxon>Pseudomonadati</taxon>
        <taxon>Thermodesulfobacteriota</taxon>
        <taxon>Desulfovibrionia</taxon>
        <taxon>Desulfovibrionales</taxon>
        <taxon>Desulfovibrionaceae</taxon>
        <taxon>Desulfovibrio</taxon>
    </lineage>
</organism>
<evidence type="ECO:0000256" key="4">
    <source>
        <dbReference type="ARBA" id="ARBA00023163"/>
    </source>
</evidence>
<dbReference type="EMBL" id="JH600068">
    <property type="protein sequence ID" value="EIG53671.1"/>
    <property type="molecule type" value="Genomic_DNA"/>
</dbReference>
<dbReference type="SUPFAM" id="SSF53850">
    <property type="entry name" value="Periplasmic binding protein-like II"/>
    <property type="match status" value="1"/>
</dbReference>